<evidence type="ECO:0000313" key="9">
    <source>
        <dbReference type="Proteomes" id="UP000419017"/>
    </source>
</evidence>
<comment type="subcellular location">
    <subcellularLocation>
        <location evidence="1">Cell membrane</location>
        <topology evidence="1">Multi-pass membrane protein</topology>
    </subcellularLocation>
</comment>
<keyword evidence="3" id="KW-1003">Cell membrane</keyword>
<sequence length="175" mass="19133">MTYFNLFKRIFYINTFTFGGGYTIIPIIESVFVDELKLIEKSEMRNIVSLANTVPGALAISTSFLVGYKVKGTLGAIVAVLASVSPCIIIIALVYSVYENLIENIYVKSTMKGIGVAVSAILLGAVVNMFKSLLKENRKYLYLAIFTLSFILSYFLGVHIVVILILASILGSGII</sequence>
<gene>
    <name evidence="8" type="ORF">OMES3154_00340</name>
</gene>
<evidence type="ECO:0000256" key="4">
    <source>
        <dbReference type="ARBA" id="ARBA00022692"/>
    </source>
</evidence>
<evidence type="ECO:0000256" key="1">
    <source>
        <dbReference type="ARBA" id="ARBA00004651"/>
    </source>
</evidence>
<evidence type="ECO:0000313" key="8">
    <source>
        <dbReference type="EMBL" id="VWL85064.1"/>
    </source>
</evidence>
<accession>A0A6I8M8C9</accession>
<feature type="transmembrane region" description="Helical" evidence="7">
    <location>
        <begin position="12"/>
        <end position="32"/>
    </location>
</feature>
<feature type="transmembrane region" description="Helical" evidence="7">
    <location>
        <begin position="110"/>
        <end position="130"/>
    </location>
</feature>
<dbReference type="PANTHER" id="PTHR43663:SF2">
    <property type="entry name" value="CHROMATE TRANSPORT PROTEIN-RELATED"/>
    <property type="match status" value="1"/>
</dbReference>
<dbReference type="EMBL" id="CABWIB010000001">
    <property type="protein sequence ID" value="VWL85064.1"/>
    <property type="molecule type" value="Genomic_DNA"/>
</dbReference>
<dbReference type="AlphaFoldDB" id="A0A6I8M8C9"/>
<dbReference type="InterPro" id="IPR052518">
    <property type="entry name" value="CHR_Transporter"/>
</dbReference>
<dbReference type="GO" id="GO:0015109">
    <property type="term" value="F:chromate transmembrane transporter activity"/>
    <property type="evidence" value="ECO:0007669"/>
    <property type="project" value="InterPro"/>
</dbReference>
<dbReference type="GO" id="GO:0005886">
    <property type="term" value="C:plasma membrane"/>
    <property type="evidence" value="ECO:0007669"/>
    <property type="project" value="UniProtKB-SubCell"/>
</dbReference>
<feature type="transmembrane region" description="Helical" evidence="7">
    <location>
        <begin position="142"/>
        <end position="170"/>
    </location>
</feature>
<feature type="transmembrane region" description="Helical" evidence="7">
    <location>
        <begin position="74"/>
        <end position="98"/>
    </location>
</feature>
<comment type="similarity">
    <text evidence="2">Belongs to the chromate ion transporter (CHR) (TC 2.A.51) family.</text>
</comment>
<evidence type="ECO:0000256" key="2">
    <source>
        <dbReference type="ARBA" id="ARBA00005262"/>
    </source>
</evidence>
<feature type="transmembrane region" description="Helical" evidence="7">
    <location>
        <begin position="47"/>
        <end position="67"/>
    </location>
</feature>
<keyword evidence="9" id="KW-1185">Reference proteome</keyword>
<organism evidence="8 9">
    <name type="scientific">Oceanivirga miroungae</name>
    <dbReference type="NCBI Taxonomy" id="1130046"/>
    <lineage>
        <taxon>Bacteria</taxon>
        <taxon>Fusobacteriati</taxon>
        <taxon>Fusobacteriota</taxon>
        <taxon>Fusobacteriia</taxon>
        <taxon>Fusobacteriales</taxon>
        <taxon>Leptotrichiaceae</taxon>
        <taxon>Oceanivirga</taxon>
    </lineage>
</organism>
<keyword evidence="5 7" id="KW-1133">Transmembrane helix</keyword>
<proteinExistence type="inferred from homology"/>
<reference evidence="8 9" key="1">
    <citation type="submission" date="2019-10" db="EMBL/GenBank/DDBJ databases">
        <authorList>
            <person name="Blom J."/>
        </authorList>
    </citation>
    <scope>NUCLEOTIDE SEQUENCE [LARGE SCALE GENOMIC DNA]</scope>
    <source>
        <strain evidence="8 9">ES3154-GLU</strain>
    </source>
</reference>
<dbReference type="PANTHER" id="PTHR43663">
    <property type="entry name" value="CHROMATE TRANSPORT PROTEIN-RELATED"/>
    <property type="match status" value="1"/>
</dbReference>
<dbReference type="Proteomes" id="UP000419017">
    <property type="component" value="Unassembled WGS sequence"/>
</dbReference>
<evidence type="ECO:0000256" key="7">
    <source>
        <dbReference type="SAM" id="Phobius"/>
    </source>
</evidence>
<keyword evidence="6 7" id="KW-0472">Membrane</keyword>
<evidence type="ECO:0000256" key="5">
    <source>
        <dbReference type="ARBA" id="ARBA00022989"/>
    </source>
</evidence>
<keyword evidence="4 7" id="KW-0812">Transmembrane</keyword>
<evidence type="ECO:0000256" key="3">
    <source>
        <dbReference type="ARBA" id="ARBA00022475"/>
    </source>
</evidence>
<dbReference type="RefSeq" id="WP_156683090.1">
    <property type="nucleotide sequence ID" value="NZ_CABWIB010000001.1"/>
</dbReference>
<evidence type="ECO:0000256" key="6">
    <source>
        <dbReference type="ARBA" id="ARBA00023136"/>
    </source>
</evidence>
<dbReference type="Pfam" id="PF02417">
    <property type="entry name" value="Chromate_transp"/>
    <property type="match status" value="1"/>
</dbReference>
<dbReference type="InterPro" id="IPR003370">
    <property type="entry name" value="Chromate_transpt"/>
</dbReference>
<protein>
    <submittedName>
        <fullName evidence="8">Chromate transporter</fullName>
    </submittedName>
</protein>
<name>A0A6I8M8C9_9FUSO</name>